<proteinExistence type="predicted"/>
<sequence>MHDHQVNLIGRRKCRDAAWLTGSFSGPEKPPPQALAIPRRAAAIARGQAIAAGCARMLMSAEKAGQTGINDRT</sequence>
<comment type="caution">
    <text evidence="1">The sequence shown here is derived from an EMBL/GenBank/DDBJ whole genome shotgun (WGS) entry which is preliminary data.</text>
</comment>
<gene>
    <name evidence="1" type="ORF">DC366_13915</name>
</gene>
<dbReference type="AlphaFoldDB" id="A0A2T7G4X9"/>
<dbReference type="EMBL" id="QCYH01000008">
    <property type="protein sequence ID" value="PVA09478.1"/>
    <property type="molecule type" value="Genomic_DNA"/>
</dbReference>
<evidence type="ECO:0000313" key="1">
    <source>
        <dbReference type="EMBL" id="PVA09478.1"/>
    </source>
</evidence>
<protein>
    <submittedName>
        <fullName evidence="1">Uncharacterized protein</fullName>
    </submittedName>
</protein>
<evidence type="ECO:0000313" key="2">
    <source>
        <dbReference type="Proteomes" id="UP000244446"/>
    </source>
</evidence>
<accession>A0A2T7G4X9</accession>
<name>A0A2T7G4X9_9RHOB</name>
<reference evidence="1 2" key="1">
    <citation type="submission" date="2018-04" db="EMBL/GenBank/DDBJ databases">
        <title>Pelagivirga bohaiensis gen. nov., sp. nov., a bacterium isolated from the Bohai Sea.</title>
        <authorList>
            <person name="Ji X."/>
        </authorList>
    </citation>
    <scope>NUCLEOTIDE SEQUENCE [LARGE SCALE GENOMIC DNA]</scope>
    <source>
        <strain evidence="1 2">BH-SD19</strain>
    </source>
</reference>
<keyword evidence="2" id="KW-1185">Reference proteome</keyword>
<organism evidence="1 2">
    <name type="scientific">Pelagivirga sediminicola</name>
    <dbReference type="NCBI Taxonomy" id="2170575"/>
    <lineage>
        <taxon>Bacteria</taxon>
        <taxon>Pseudomonadati</taxon>
        <taxon>Pseudomonadota</taxon>
        <taxon>Alphaproteobacteria</taxon>
        <taxon>Rhodobacterales</taxon>
        <taxon>Paracoccaceae</taxon>
        <taxon>Pelagivirga</taxon>
    </lineage>
</organism>
<dbReference type="Proteomes" id="UP000244446">
    <property type="component" value="Unassembled WGS sequence"/>
</dbReference>